<comment type="caution">
    <text evidence="1">The sequence shown here is derived from an EMBL/GenBank/DDBJ whole genome shotgun (WGS) entry which is preliminary data.</text>
</comment>
<organism evidence="1 2">
    <name type="scientific">Pinibacter soli</name>
    <dbReference type="NCBI Taxonomy" id="3044211"/>
    <lineage>
        <taxon>Bacteria</taxon>
        <taxon>Pseudomonadati</taxon>
        <taxon>Bacteroidota</taxon>
        <taxon>Chitinophagia</taxon>
        <taxon>Chitinophagales</taxon>
        <taxon>Chitinophagaceae</taxon>
        <taxon>Pinibacter</taxon>
    </lineage>
</organism>
<evidence type="ECO:0000313" key="1">
    <source>
        <dbReference type="EMBL" id="MDI3322247.1"/>
    </source>
</evidence>
<reference evidence="1 2" key="1">
    <citation type="submission" date="2023-05" db="EMBL/GenBank/DDBJ databases">
        <title>Genome sequence of Pinibacter sp. MAH-24.</title>
        <authorList>
            <person name="Huq M.A."/>
        </authorList>
    </citation>
    <scope>NUCLEOTIDE SEQUENCE [LARGE SCALE GENOMIC DNA]</scope>
    <source>
        <strain evidence="1 2">MAH-24</strain>
    </source>
</reference>
<dbReference type="Proteomes" id="UP001226434">
    <property type="component" value="Unassembled WGS sequence"/>
</dbReference>
<proteinExistence type="predicted"/>
<evidence type="ECO:0008006" key="3">
    <source>
        <dbReference type="Google" id="ProtNLM"/>
    </source>
</evidence>
<keyword evidence="2" id="KW-1185">Reference proteome</keyword>
<evidence type="ECO:0000313" key="2">
    <source>
        <dbReference type="Proteomes" id="UP001226434"/>
    </source>
</evidence>
<name>A0ABT6RK69_9BACT</name>
<sequence length="135" mass="15130">MNDKLLIFLLMPVLISISCKKAIERKKEQIVIAAVTNGRWLVTQFNNNGTDITTNFAGYEFQFYEAGTVDAFWSVNKNTGTWSGDIGALTITAHFESANDTLQQLNEVWKITDSDVDYVRATGANGTKLLYLKKK</sequence>
<dbReference type="PROSITE" id="PS51257">
    <property type="entry name" value="PROKAR_LIPOPROTEIN"/>
    <property type="match status" value="1"/>
</dbReference>
<accession>A0ABT6RK69</accession>
<protein>
    <recommendedName>
        <fullName evidence="3">Lipocalin-like domain-containing protein</fullName>
    </recommendedName>
</protein>
<dbReference type="RefSeq" id="WP_282336365.1">
    <property type="nucleotide sequence ID" value="NZ_JASBRG010000007.1"/>
</dbReference>
<gene>
    <name evidence="1" type="ORF">QJ048_20830</name>
</gene>
<dbReference type="EMBL" id="JASBRG010000007">
    <property type="protein sequence ID" value="MDI3322247.1"/>
    <property type="molecule type" value="Genomic_DNA"/>
</dbReference>